<accession>A0A9W8GWE4</accession>
<name>A0A9W8GWE4_9FUNG</name>
<keyword evidence="5" id="KW-1185">Reference proteome</keyword>
<dbReference type="GO" id="GO:0071011">
    <property type="term" value="C:precatalytic spliceosome"/>
    <property type="evidence" value="ECO:0007669"/>
    <property type="project" value="TreeGrafter"/>
</dbReference>
<evidence type="ECO:0000256" key="2">
    <source>
        <dbReference type="SAM" id="MobiDB-lite"/>
    </source>
</evidence>
<evidence type="ECO:0000313" key="4">
    <source>
        <dbReference type="EMBL" id="KAJ2754804.1"/>
    </source>
</evidence>
<dbReference type="InterPro" id="IPR040052">
    <property type="entry name" value="RBM17"/>
</dbReference>
<dbReference type="InterPro" id="IPR003954">
    <property type="entry name" value="RRM_euk-type"/>
</dbReference>
<evidence type="ECO:0000256" key="1">
    <source>
        <dbReference type="PROSITE-ProRule" id="PRU00176"/>
    </source>
</evidence>
<dbReference type="OrthoDB" id="5411533at2759"/>
<feature type="region of interest" description="Disordered" evidence="2">
    <location>
        <begin position="69"/>
        <end position="127"/>
    </location>
</feature>
<feature type="region of interest" description="Disordered" evidence="2">
    <location>
        <begin position="1"/>
        <end position="41"/>
    </location>
</feature>
<dbReference type="PROSITE" id="PS50102">
    <property type="entry name" value="RRM"/>
    <property type="match status" value="1"/>
</dbReference>
<keyword evidence="1" id="KW-0694">RNA-binding</keyword>
<organism evidence="4 5">
    <name type="scientific">Coemansia pectinata</name>
    <dbReference type="NCBI Taxonomy" id="1052879"/>
    <lineage>
        <taxon>Eukaryota</taxon>
        <taxon>Fungi</taxon>
        <taxon>Fungi incertae sedis</taxon>
        <taxon>Zoopagomycota</taxon>
        <taxon>Kickxellomycotina</taxon>
        <taxon>Kickxellomycetes</taxon>
        <taxon>Kickxellales</taxon>
        <taxon>Kickxellaceae</taxon>
        <taxon>Coemansia</taxon>
    </lineage>
</organism>
<sequence>MSLFRDLPPIESKDGVGEGESESLGAAQIGSEPAKKNVTATWVRPEFVPNLRRHRAVKPVVRRPALAAFAEYNDNGNDDRSNAEGRDNEDRRDQSSLATGGAGSTSVVKPPVPLLNSKHPHSLPQRPESLISKWEAISTAGAKPLEQPSGLGARSTALSLSLAEYMPKTLRLRGKHPGKRMHESGFEPFAEYWPAAPNDYQSYRDWAAREKKLRAEHQALSIKAKANNDEDEGDDDDYEYEDEREGLCGATGELHRDPGEPSTCILLTNMADVVDNELELETREECAAFGEVIRCTISTVDDNDDLLSPFERVRVLVEFADLASATRAQEALDQRFFDGRHISAEFVRPEE</sequence>
<protein>
    <submittedName>
        <fullName evidence="4">Splicing factor 45</fullName>
    </submittedName>
</protein>
<gene>
    <name evidence="4" type="primary">RBM17</name>
    <name evidence="4" type="ORF">GGI19_002136</name>
</gene>
<dbReference type="SMART" id="SM00361">
    <property type="entry name" value="RRM_1"/>
    <property type="match status" value="1"/>
</dbReference>
<dbReference type="PANTHER" id="PTHR13288:SF8">
    <property type="entry name" value="SPLICING FACTOR 45"/>
    <property type="match status" value="1"/>
</dbReference>
<evidence type="ECO:0000259" key="3">
    <source>
        <dbReference type="PROSITE" id="PS50102"/>
    </source>
</evidence>
<dbReference type="AlphaFoldDB" id="A0A9W8GWE4"/>
<proteinExistence type="predicted"/>
<dbReference type="EMBL" id="JANBUH010000094">
    <property type="protein sequence ID" value="KAJ2754804.1"/>
    <property type="molecule type" value="Genomic_DNA"/>
</dbReference>
<dbReference type="GO" id="GO:0045292">
    <property type="term" value="P:mRNA cis splicing, via spliceosome"/>
    <property type="evidence" value="ECO:0007669"/>
    <property type="project" value="InterPro"/>
</dbReference>
<dbReference type="Gene3D" id="3.30.70.330">
    <property type="match status" value="1"/>
</dbReference>
<dbReference type="InterPro" id="IPR000504">
    <property type="entry name" value="RRM_dom"/>
</dbReference>
<feature type="compositionally biased region" description="Basic and acidic residues" evidence="2">
    <location>
        <begin position="77"/>
        <end position="94"/>
    </location>
</feature>
<comment type="caution">
    <text evidence="4">The sequence shown here is derived from an EMBL/GenBank/DDBJ whole genome shotgun (WGS) entry which is preliminary data.</text>
</comment>
<dbReference type="InterPro" id="IPR035979">
    <property type="entry name" value="RBD_domain_sf"/>
</dbReference>
<dbReference type="SUPFAM" id="SSF54928">
    <property type="entry name" value="RNA-binding domain, RBD"/>
    <property type="match status" value="1"/>
</dbReference>
<reference evidence="4" key="1">
    <citation type="submission" date="2022-07" db="EMBL/GenBank/DDBJ databases">
        <title>Phylogenomic reconstructions and comparative analyses of Kickxellomycotina fungi.</title>
        <authorList>
            <person name="Reynolds N.K."/>
            <person name="Stajich J.E."/>
            <person name="Barry K."/>
            <person name="Grigoriev I.V."/>
            <person name="Crous P."/>
            <person name="Smith M.E."/>
        </authorList>
    </citation>
    <scope>NUCLEOTIDE SEQUENCE</scope>
    <source>
        <strain evidence="4">BCRC 34297</strain>
    </source>
</reference>
<evidence type="ECO:0000313" key="5">
    <source>
        <dbReference type="Proteomes" id="UP001140011"/>
    </source>
</evidence>
<dbReference type="PANTHER" id="PTHR13288">
    <property type="entry name" value="SPLICING FACTOR 45 SPF45"/>
    <property type="match status" value="1"/>
</dbReference>
<dbReference type="InterPro" id="IPR012677">
    <property type="entry name" value="Nucleotide-bd_a/b_plait_sf"/>
</dbReference>
<feature type="domain" description="RRM" evidence="3">
    <location>
        <begin position="263"/>
        <end position="349"/>
    </location>
</feature>
<dbReference type="Proteomes" id="UP001140011">
    <property type="component" value="Unassembled WGS sequence"/>
</dbReference>
<dbReference type="GO" id="GO:0003723">
    <property type="term" value="F:RNA binding"/>
    <property type="evidence" value="ECO:0007669"/>
    <property type="project" value="UniProtKB-UniRule"/>
</dbReference>